<dbReference type="AlphaFoldDB" id="A0A6I4MHX6"/>
<dbReference type="InterPro" id="IPR004255">
    <property type="entry name" value="O-acyltransferase_WSD1_N"/>
</dbReference>
<keyword evidence="4 6" id="KW-0472">Membrane</keyword>
<evidence type="ECO:0000256" key="3">
    <source>
        <dbReference type="ARBA" id="ARBA00022989"/>
    </source>
</evidence>
<keyword evidence="2 6" id="KW-0812">Transmembrane</keyword>
<dbReference type="Pfam" id="PF06974">
    <property type="entry name" value="WS_DGAT_C"/>
    <property type="match status" value="1"/>
</dbReference>
<feature type="transmembrane region" description="Helical" evidence="6">
    <location>
        <begin position="87"/>
        <end position="107"/>
    </location>
</feature>
<dbReference type="GO" id="GO:0016020">
    <property type="term" value="C:membrane"/>
    <property type="evidence" value="ECO:0007669"/>
    <property type="project" value="UniProtKB-SubCell"/>
</dbReference>
<accession>A0A6I4MHX6</accession>
<dbReference type="EMBL" id="WBMS02000036">
    <property type="protein sequence ID" value="MWA05333.1"/>
    <property type="molecule type" value="Genomic_DNA"/>
</dbReference>
<dbReference type="Pfam" id="PF14378">
    <property type="entry name" value="PAP2_3"/>
    <property type="match status" value="1"/>
</dbReference>
<evidence type="ECO:0000313" key="11">
    <source>
        <dbReference type="Proteomes" id="UP000462055"/>
    </source>
</evidence>
<evidence type="ECO:0000259" key="7">
    <source>
        <dbReference type="Pfam" id="PF03007"/>
    </source>
</evidence>
<feature type="region of interest" description="Disordered" evidence="5">
    <location>
        <begin position="262"/>
        <end position="290"/>
    </location>
</feature>
<evidence type="ECO:0000256" key="1">
    <source>
        <dbReference type="ARBA" id="ARBA00004141"/>
    </source>
</evidence>
<evidence type="ECO:0000259" key="8">
    <source>
        <dbReference type="Pfam" id="PF06974"/>
    </source>
</evidence>
<feature type="transmembrane region" description="Helical" evidence="6">
    <location>
        <begin position="26"/>
        <end position="46"/>
    </location>
</feature>
<dbReference type="InterPro" id="IPR052185">
    <property type="entry name" value="IPC_Synthase-Related"/>
</dbReference>
<dbReference type="RefSeq" id="WP_151597830.1">
    <property type="nucleotide sequence ID" value="NZ_WBMS02000036.1"/>
</dbReference>
<dbReference type="GO" id="GO:0045017">
    <property type="term" value="P:glycerolipid biosynthetic process"/>
    <property type="evidence" value="ECO:0007669"/>
    <property type="project" value="InterPro"/>
</dbReference>
<proteinExistence type="predicted"/>
<feature type="compositionally biased region" description="Low complexity" evidence="5">
    <location>
        <begin position="273"/>
        <end position="285"/>
    </location>
</feature>
<dbReference type="GO" id="GO:0004144">
    <property type="term" value="F:diacylglycerol O-acyltransferase activity"/>
    <property type="evidence" value="ECO:0007669"/>
    <property type="project" value="InterPro"/>
</dbReference>
<dbReference type="CDD" id="cd03386">
    <property type="entry name" value="PAP2_Aur1_like"/>
    <property type="match status" value="1"/>
</dbReference>
<name>A0A6I4MHX6_9ACTN</name>
<dbReference type="Pfam" id="PF03007">
    <property type="entry name" value="WS_DGAT_cat"/>
    <property type="match status" value="1"/>
</dbReference>
<evidence type="ECO:0000256" key="5">
    <source>
        <dbReference type="SAM" id="MobiDB-lite"/>
    </source>
</evidence>
<dbReference type="Proteomes" id="UP000462055">
    <property type="component" value="Unassembled WGS sequence"/>
</dbReference>
<comment type="caution">
    <text evidence="10">The sequence shown here is derived from an EMBL/GenBank/DDBJ whole genome shotgun (WGS) entry which is preliminary data.</text>
</comment>
<reference evidence="10" key="1">
    <citation type="submission" date="2019-12" db="EMBL/GenBank/DDBJ databases">
        <title>Actinomadura physcomitrii sp. nov., a novel actinomycete isolated from moss [Physcomitrium sphaericum (Ludw) Fuernr].</title>
        <authorList>
            <person name="Zhuang X."/>
        </authorList>
    </citation>
    <scope>NUCLEOTIDE SEQUENCE [LARGE SCALE GENOMIC DNA]</scope>
    <source>
        <strain evidence="10">LD22</strain>
    </source>
</reference>
<feature type="transmembrane region" description="Helical" evidence="6">
    <location>
        <begin position="172"/>
        <end position="191"/>
    </location>
</feature>
<evidence type="ECO:0000256" key="4">
    <source>
        <dbReference type="ARBA" id="ARBA00023136"/>
    </source>
</evidence>
<protein>
    <submittedName>
        <fullName evidence="10">DUF1298 domain-containing protein</fullName>
    </submittedName>
</protein>
<evidence type="ECO:0000256" key="2">
    <source>
        <dbReference type="ARBA" id="ARBA00022692"/>
    </source>
</evidence>
<feature type="transmembrane region" description="Helical" evidence="6">
    <location>
        <begin position="198"/>
        <end position="223"/>
    </location>
</feature>
<evidence type="ECO:0000259" key="9">
    <source>
        <dbReference type="Pfam" id="PF14378"/>
    </source>
</evidence>
<feature type="domain" description="O-acyltransferase WSD1 C-terminal" evidence="8">
    <location>
        <begin position="565"/>
        <end position="638"/>
    </location>
</feature>
<sequence>MTRCEAAPSGAREDERGRAAAAAREIAAGLAVLAVYLAFTHAFAGARAVSDAHGRSLLALERWAHLDVGHQLNGVLIRHGWLGALAAWEYATTYVLATFGFVGYLWWRRSPAYPWARNMLIWITLIAICCFAAWPSTPPRLLPGEGYTDIIALHHPPATWGTGAVSAGANPYAAMPSLHIGWVAWIGVAAVRARCGAAVACLCALHLVVTGLVIVATAAHYVVDIPGGLLLVPAAAGAEALRARLVRAGVLRGLLPGHDLRGEAVPDAPSAPPRRAAAGAPPASGESGEVPQVVGGVAEFTGPGPAAARVRALLAERLPDLPRLTDLPRPAGRLRPPGGPDRARLDGAAEIDLGWHVRETALPAPGDRRARDALVARLIAEPLGAGRPPWRLHLIRGGGTAPDAVVVLLHRALADGDGPLGPLRGILDPAADVPGPGRSAVLPAPAPPAMAAPPAIGGGAAPRYGFGTATLPLDRVREVARAAGVRLTALLAALTGDAAAEAAAEEGGAPSGAWTLRVAVVPEERGGDRRLDVPVDDRPLRERLAGLRRAAGDRPPAGPAPFAGAVVATLRGPSGPLLLAGAPLGGLHPILPPAGSVPITVGALSRDGALHVCVVAETRALPAPDRFAGGLLRAFEKLAAEFGVDAGPGRSGAQTGTP</sequence>
<evidence type="ECO:0000313" key="10">
    <source>
        <dbReference type="EMBL" id="MWA05333.1"/>
    </source>
</evidence>
<keyword evidence="11" id="KW-1185">Reference proteome</keyword>
<organism evidence="10 11">
    <name type="scientific">Actinomadura physcomitrii</name>
    <dbReference type="NCBI Taxonomy" id="2650748"/>
    <lineage>
        <taxon>Bacteria</taxon>
        <taxon>Bacillati</taxon>
        <taxon>Actinomycetota</taxon>
        <taxon>Actinomycetes</taxon>
        <taxon>Streptosporangiales</taxon>
        <taxon>Thermomonosporaceae</taxon>
        <taxon>Actinomadura</taxon>
    </lineage>
</organism>
<comment type="subcellular location">
    <subcellularLocation>
        <location evidence="1">Membrane</location>
        <topology evidence="1">Multi-pass membrane protein</topology>
    </subcellularLocation>
</comment>
<evidence type="ECO:0000256" key="6">
    <source>
        <dbReference type="SAM" id="Phobius"/>
    </source>
</evidence>
<dbReference type="InterPro" id="IPR009721">
    <property type="entry name" value="O-acyltransferase_WSD1_C"/>
</dbReference>
<gene>
    <name evidence="10" type="ORF">F8568_034225</name>
</gene>
<feature type="domain" description="Inositolphosphotransferase Aur1/Ipt1" evidence="9">
    <location>
        <begin position="56"/>
        <end position="236"/>
    </location>
</feature>
<feature type="transmembrane region" description="Helical" evidence="6">
    <location>
        <begin position="119"/>
        <end position="137"/>
    </location>
</feature>
<dbReference type="InterPro" id="IPR026841">
    <property type="entry name" value="Aur1/Ipt1"/>
</dbReference>
<keyword evidence="3 6" id="KW-1133">Transmembrane helix</keyword>
<feature type="domain" description="O-acyltransferase WSD1-like N-terminal" evidence="7">
    <location>
        <begin position="286"/>
        <end position="444"/>
    </location>
</feature>
<dbReference type="PANTHER" id="PTHR31310:SF7">
    <property type="entry name" value="PA-PHOSPHATASE RELATED-FAMILY PROTEIN DDB_G0268928"/>
    <property type="match status" value="1"/>
</dbReference>
<dbReference type="PANTHER" id="PTHR31310">
    <property type="match status" value="1"/>
</dbReference>